<dbReference type="STRING" id="1318743.PU02_0134"/>
<comment type="similarity">
    <text evidence="1 3">Belongs to the bacterial flagellin family.</text>
</comment>
<accession>A0A0M5L0U2</accession>
<sequence length="360" mass="38982">MKIQSVSTYVFNNARRDMINQGQSELTQAAYELMTGRVYDIGLTLGRGTGRLMEIQNQMSYLEGFSNSNKLLALRMSSAQAAIQSLIGQGDDETVPGALVLFSNMLIGNIGEETPGTAKSVAESALASFISALNTNYNGEYVFGGVNSKEPPLKPYKVGSQEGPSKVIQDAFEEFLDGRNPEDLTGEDMDKFIDEVFNALFDEENFSKIFSNAKDGSAEKRIGPNGEVVDVAVSANEKGFRDAMKNMILVAEFGDRGLSKEAQASVFANARASSDGTSTTTAINDIIMTASRLGSAEERIKSATYQIEVQTDLLKNAELNMIGVDAAGVAQRVKDLEAMLNLSYTLTARMGQLSLVNYLR</sequence>
<dbReference type="InterPro" id="IPR001029">
    <property type="entry name" value="Flagellin_N"/>
</dbReference>
<protein>
    <recommendedName>
        <fullName evidence="3">Flagellin</fullName>
    </recommendedName>
</protein>
<proteinExistence type="inferred from homology"/>
<dbReference type="Pfam" id="PF00669">
    <property type="entry name" value="Flagellin_N"/>
    <property type="match status" value="1"/>
</dbReference>
<dbReference type="EMBL" id="CP010401">
    <property type="protein sequence ID" value="ALE02948.1"/>
    <property type="molecule type" value="Genomic_DNA"/>
</dbReference>
<name>A0A0M5L0U2_9HYPH</name>
<evidence type="ECO:0000259" key="5">
    <source>
        <dbReference type="Pfam" id="PF00700"/>
    </source>
</evidence>
<feature type="domain" description="Flagellin N-terminal" evidence="4">
    <location>
        <begin position="6"/>
        <end position="147"/>
    </location>
</feature>
<evidence type="ECO:0000256" key="2">
    <source>
        <dbReference type="ARBA" id="ARBA00023143"/>
    </source>
</evidence>
<dbReference type="AlphaFoldDB" id="A0A0M5L0U2"/>
<dbReference type="KEGG" id="banc:PU02_0134"/>
<dbReference type="RefSeq" id="WP_053943638.1">
    <property type="nucleotide sequence ID" value="NZ_CP010401.1"/>
</dbReference>
<reference evidence="6 7" key="1">
    <citation type="journal article" date="2015" name="Genome Announc.">
        <title>Complete Genome Sequence of Bartonella ancashensis Strain 20.00, Isolated from the Blood of a Patient with Verruga Peruana.</title>
        <authorList>
            <person name="Hang J."/>
            <person name="Mullins K.E."/>
            <person name="Clifford R.J."/>
            <person name="Onmus-Leone F."/>
            <person name="Yang Y."/>
            <person name="Jiang J."/>
            <person name="Leguia M."/>
            <person name="Kasper M.R."/>
            <person name="Maguina C."/>
            <person name="Lesho E.P."/>
            <person name="Jarman R.G."/>
            <person name="Richards A.L."/>
            <person name="Blazes D."/>
        </authorList>
    </citation>
    <scope>NUCLEOTIDE SEQUENCE [LARGE SCALE GENOMIC DNA]</scope>
    <source>
        <strain evidence="6 7">20.00</strain>
    </source>
</reference>
<keyword evidence="3" id="KW-0964">Secreted</keyword>
<dbReference type="NCBIfam" id="NF004669">
    <property type="entry name" value="PRK06008.1"/>
    <property type="match status" value="1"/>
</dbReference>
<dbReference type="OrthoDB" id="8004955at2"/>
<gene>
    <name evidence="6" type="ORF">PU02_0134</name>
</gene>
<keyword evidence="6" id="KW-0282">Flagellum</keyword>
<dbReference type="Proteomes" id="UP000057213">
    <property type="component" value="Chromosome"/>
</dbReference>
<dbReference type="GO" id="GO:0005576">
    <property type="term" value="C:extracellular region"/>
    <property type="evidence" value="ECO:0007669"/>
    <property type="project" value="UniProtKB-SubCell"/>
</dbReference>
<keyword evidence="6" id="KW-0966">Cell projection</keyword>
<dbReference type="SUPFAM" id="SSF64518">
    <property type="entry name" value="Phase 1 flagellin"/>
    <property type="match status" value="1"/>
</dbReference>
<evidence type="ECO:0000313" key="7">
    <source>
        <dbReference type="Proteomes" id="UP000057213"/>
    </source>
</evidence>
<evidence type="ECO:0000259" key="4">
    <source>
        <dbReference type="Pfam" id="PF00669"/>
    </source>
</evidence>
<dbReference type="GO" id="GO:0009288">
    <property type="term" value="C:bacterial-type flagellum"/>
    <property type="evidence" value="ECO:0007669"/>
    <property type="project" value="UniProtKB-SubCell"/>
</dbReference>
<evidence type="ECO:0000313" key="6">
    <source>
        <dbReference type="EMBL" id="ALE02948.1"/>
    </source>
</evidence>
<keyword evidence="2 3" id="KW-0975">Bacterial flagellum</keyword>
<evidence type="ECO:0000256" key="1">
    <source>
        <dbReference type="ARBA" id="ARBA00005709"/>
    </source>
</evidence>
<dbReference type="Gene3D" id="1.20.1330.10">
    <property type="entry name" value="f41 fragment of flagellin, N-terminal domain"/>
    <property type="match status" value="1"/>
</dbReference>
<dbReference type="PATRIC" id="fig|1318743.3.peg.138"/>
<feature type="domain" description="Flagellin C-terminal" evidence="5">
    <location>
        <begin position="279"/>
        <end position="359"/>
    </location>
</feature>
<keyword evidence="6" id="KW-0969">Cilium</keyword>
<comment type="subcellular location">
    <subcellularLocation>
        <location evidence="3">Secreted</location>
    </subcellularLocation>
    <subcellularLocation>
        <location evidence="3">Bacterial flagellum</location>
    </subcellularLocation>
</comment>
<dbReference type="Pfam" id="PF00700">
    <property type="entry name" value="Flagellin_C"/>
    <property type="match status" value="1"/>
</dbReference>
<organism evidence="6 7">
    <name type="scientific">Bartonella ancashensis</name>
    <dbReference type="NCBI Taxonomy" id="1318743"/>
    <lineage>
        <taxon>Bacteria</taxon>
        <taxon>Pseudomonadati</taxon>
        <taxon>Pseudomonadota</taxon>
        <taxon>Alphaproteobacteria</taxon>
        <taxon>Hyphomicrobiales</taxon>
        <taxon>Bartonellaceae</taxon>
        <taxon>Bartonella</taxon>
    </lineage>
</organism>
<dbReference type="GO" id="GO:0005198">
    <property type="term" value="F:structural molecule activity"/>
    <property type="evidence" value="ECO:0007669"/>
    <property type="project" value="UniProtKB-UniRule"/>
</dbReference>
<evidence type="ECO:0000256" key="3">
    <source>
        <dbReference type="RuleBase" id="RU362073"/>
    </source>
</evidence>
<keyword evidence="7" id="KW-1185">Reference proteome</keyword>
<comment type="function">
    <text evidence="3">Flagellin is the subunit protein which polymerizes to form the filaments of bacterial flagella.</text>
</comment>
<dbReference type="InterPro" id="IPR046358">
    <property type="entry name" value="Flagellin_C"/>
</dbReference>